<evidence type="ECO:0000313" key="1">
    <source>
        <dbReference type="EMBL" id="GGG76717.1"/>
    </source>
</evidence>
<dbReference type="EMBL" id="BMFR01000008">
    <property type="protein sequence ID" value="GGG76717.1"/>
    <property type="molecule type" value="Genomic_DNA"/>
</dbReference>
<comment type="caution">
    <text evidence="1">The sequence shown here is derived from an EMBL/GenBank/DDBJ whole genome shotgun (WGS) entry which is preliminary data.</text>
</comment>
<keyword evidence="2" id="KW-1185">Reference proteome</keyword>
<reference evidence="1" key="2">
    <citation type="submission" date="2020-09" db="EMBL/GenBank/DDBJ databases">
        <authorList>
            <person name="Sun Q."/>
            <person name="Zhou Y."/>
        </authorList>
    </citation>
    <scope>NUCLEOTIDE SEQUENCE</scope>
    <source>
        <strain evidence="1">CGMCC 1.12754</strain>
    </source>
</reference>
<sequence length="97" mass="11242">MSVIKVFRNYMQEHHPHLEHEDWKADVRLLSAKEIQNVNIKALLPQEINEPITCWLFFYDGGLNHVVCLLQDKKGVTNLGISLLKNGEPVKPISFYK</sequence>
<dbReference type="AlphaFoldDB" id="A0A917HEP4"/>
<reference evidence="1" key="1">
    <citation type="journal article" date="2014" name="Int. J. Syst. Evol. Microbiol.">
        <title>Complete genome sequence of Corynebacterium casei LMG S-19264T (=DSM 44701T), isolated from a smear-ripened cheese.</title>
        <authorList>
            <consortium name="US DOE Joint Genome Institute (JGI-PGF)"/>
            <person name="Walter F."/>
            <person name="Albersmeier A."/>
            <person name="Kalinowski J."/>
            <person name="Ruckert C."/>
        </authorList>
    </citation>
    <scope>NUCLEOTIDE SEQUENCE</scope>
    <source>
        <strain evidence="1">CGMCC 1.12754</strain>
    </source>
</reference>
<accession>A0A917HEP4</accession>
<evidence type="ECO:0000313" key="2">
    <source>
        <dbReference type="Proteomes" id="UP000622860"/>
    </source>
</evidence>
<organism evidence="1 2">
    <name type="scientific">Virgibacillus oceani</name>
    <dbReference type="NCBI Taxonomy" id="1479511"/>
    <lineage>
        <taxon>Bacteria</taxon>
        <taxon>Bacillati</taxon>
        <taxon>Bacillota</taxon>
        <taxon>Bacilli</taxon>
        <taxon>Bacillales</taxon>
        <taxon>Bacillaceae</taxon>
        <taxon>Virgibacillus</taxon>
    </lineage>
</organism>
<dbReference type="Proteomes" id="UP000622860">
    <property type="component" value="Unassembled WGS sequence"/>
</dbReference>
<protein>
    <submittedName>
        <fullName evidence="1">Uncharacterized protein</fullName>
    </submittedName>
</protein>
<gene>
    <name evidence="1" type="ORF">GCM10011398_22170</name>
</gene>
<dbReference type="RefSeq" id="WP_188455465.1">
    <property type="nucleotide sequence ID" value="NZ_BMFR01000008.1"/>
</dbReference>
<name>A0A917HEP4_9BACI</name>
<proteinExistence type="predicted"/>